<comment type="caution">
    <text evidence="2">The sequence shown here is derived from an EMBL/GenBank/DDBJ whole genome shotgun (WGS) entry which is preliminary data.</text>
</comment>
<feature type="domain" description="Mediator complex subunit 16 C-terminal" evidence="1">
    <location>
        <begin position="730"/>
        <end position="795"/>
    </location>
</feature>
<reference evidence="2 3" key="1">
    <citation type="submission" date="2019-02" db="EMBL/GenBank/DDBJ databases">
        <title>Genome sequencing of the rare red list fungi Antrodiella citrinella (Flaviporus citrinellus).</title>
        <authorList>
            <person name="Buettner E."/>
            <person name="Kellner H."/>
        </authorList>
    </citation>
    <scope>NUCLEOTIDE SEQUENCE [LARGE SCALE GENOMIC DNA]</scope>
    <source>
        <strain evidence="2 3">DSM 108506</strain>
    </source>
</reference>
<keyword evidence="3" id="KW-1185">Reference proteome</keyword>
<dbReference type="Pfam" id="PF20719">
    <property type="entry name" value="Med16_C"/>
    <property type="match status" value="1"/>
</dbReference>
<sequence length="800" mass="87502">MQDAKHAHPGASGKGKAREDSHWQLGWWELHPLIDQAKRPVAWSRSSIIFSAHPTQPLVLARHFSSSRQFVIPSPGPLVTSPTSYDPPTVISISPSGDWLFAYFPGRGGDGVACLWKRAFQLDSWSVRDFWTTPLGAGIVTAAWTNHSREWVINDAGQASRSPPRGPNVPVNSSVLLLITQAQFINACFLPPYVPSLKILKAPLMFPSKVKDNEPTPVEFLPDKPGAGGRRICVSAAIGFCYNDTAFLVATRSHLLPSHRPPSADAMDIGLPIDLTRPDALDERLSCDSEIWGEELVIDVCEVGIQIDHSNALNLGTRPLPPVFHAHPHLTDLSFFAIPPESPASLSPNAKSPSLDVDEQWESSLLLSTSDRAGRDTPAGVAISQNRALVCCMSPSNAPSARTSVHPLPRRRAGLVVPASTVQETPKGDLSRALCLALMSRESPSDIIHVLTLPSTSLHNAVTTLYNTLCILAANANGLAEMWLVEMLGVITEVYLGKARYSQGTEKANLTAQWKTAHDVCSMEALNTAFEDCQDGDAYDLDAIWQLVGLSTWFIDFLERLLKDCVAFNDETVSLAEVNTENGEKADDSPTPLPTMPAASPILIHAIHPYFFKHMLTAIRHVKRFRDHIGRLSAKGENTQIAKDVLMDAIDCSGIHLDAMIPLLTEIMQIIKAPPDHLRRCLTLCAPIPAVLPYLKQSVEKIVNSKVIDRPKLFIKASDLVDGVSQMSLTDHYKTKDTDVVTKGLLLGRGTEMCCVRCGGKSDLGDGKVAGHISRRWRQWEMMWATRCVCGGGWTRSTSS</sequence>
<evidence type="ECO:0000259" key="1">
    <source>
        <dbReference type="Pfam" id="PF20719"/>
    </source>
</evidence>
<dbReference type="Proteomes" id="UP000308730">
    <property type="component" value="Unassembled WGS sequence"/>
</dbReference>
<evidence type="ECO:0000313" key="3">
    <source>
        <dbReference type="Proteomes" id="UP000308730"/>
    </source>
</evidence>
<gene>
    <name evidence="2" type="ORF">EUX98_g7717</name>
</gene>
<dbReference type="EMBL" id="SGPM01000345">
    <property type="protein sequence ID" value="THH26462.1"/>
    <property type="molecule type" value="Genomic_DNA"/>
</dbReference>
<name>A0A4S4MKT6_9APHY</name>
<dbReference type="AlphaFoldDB" id="A0A4S4MKT6"/>
<organism evidence="2 3">
    <name type="scientific">Antrodiella citrinella</name>
    <dbReference type="NCBI Taxonomy" id="2447956"/>
    <lineage>
        <taxon>Eukaryota</taxon>
        <taxon>Fungi</taxon>
        <taxon>Dikarya</taxon>
        <taxon>Basidiomycota</taxon>
        <taxon>Agaricomycotina</taxon>
        <taxon>Agaricomycetes</taxon>
        <taxon>Polyporales</taxon>
        <taxon>Steccherinaceae</taxon>
        <taxon>Antrodiella</taxon>
    </lineage>
</organism>
<protein>
    <recommendedName>
        <fullName evidence="1">Mediator complex subunit 16 C-terminal domain-containing protein</fullName>
    </recommendedName>
</protein>
<accession>A0A4S4MKT6</accession>
<evidence type="ECO:0000313" key="2">
    <source>
        <dbReference type="EMBL" id="THH26462.1"/>
    </source>
</evidence>
<dbReference type="OrthoDB" id="2535907at2759"/>
<proteinExistence type="predicted"/>
<dbReference type="InterPro" id="IPR048339">
    <property type="entry name" value="Mediator_Med16_C"/>
</dbReference>